<evidence type="ECO:0000313" key="7">
    <source>
        <dbReference type="EMBL" id="QLI65891.1"/>
    </source>
</evidence>
<proteinExistence type="predicted"/>
<evidence type="ECO:0000256" key="1">
    <source>
        <dbReference type="ARBA" id="ARBA00004141"/>
    </source>
</evidence>
<evidence type="ECO:0000256" key="4">
    <source>
        <dbReference type="ARBA" id="ARBA00023136"/>
    </source>
</evidence>
<evidence type="ECO:0000313" key="8">
    <source>
        <dbReference type="Proteomes" id="UP000510686"/>
    </source>
</evidence>
<dbReference type="GO" id="GO:0015171">
    <property type="term" value="F:amino acid transmembrane transporter activity"/>
    <property type="evidence" value="ECO:0007669"/>
    <property type="project" value="TreeGrafter"/>
</dbReference>
<dbReference type="PANTHER" id="PTHR43341:SF39">
    <property type="entry name" value="AMINO ACID TRANSPORTER (EUROFUNG)-RELATED"/>
    <property type="match status" value="1"/>
</dbReference>
<sequence>MGVIEDNAAGSAASLWVIGIENLGITGLPGLINATILLSGMSCGKGHLYSSSRTLYGLARDGQAPRSLVKCTESGVPVYFVALVSLITCITFLVTAILYFGCKVWRVTETVDSQTADLVSGKAEVDEECKI</sequence>
<keyword evidence="2 5" id="KW-0812">Transmembrane</keyword>
<gene>
    <name evidence="7" type="primary">AGP2_0</name>
    <name evidence="7" type="ORF">G6M90_00g006580</name>
</gene>
<dbReference type="InterPro" id="IPR050524">
    <property type="entry name" value="APC_YAT"/>
</dbReference>
<evidence type="ECO:0000259" key="6">
    <source>
        <dbReference type="Pfam" id="PF00324"/>
    </source>
</evidence>
<feature type="transmembrane region" description="Helical" evidence="5">
    <location>
        <begin position="78"/>
        <end position="100"/>
    </location>
</feature>
<dbReference type="Proteomes" id="UP000510686">
    <property type="component" value="Chromosome 1"/>
</dbReference>
<dbReference type="InterPro" id="IPR004841">
    <property type="entry name" value="AA-permease/SLC12A_dom"/>
</dbReference>
<dbReference type="GO" id="GO:0016020">
    <property type="term" value="C:membrane"/>
    <property type="evidence" value="ECO:0007669"/>
    <property type="project" value="UniProtKB-SubCell"/>
</dbReference>
<dbReference type="GeneID" id="26239293"/>
<keyword evidence="8" id="KW-1185">Reference proteome</keyword>
<dbReference type="Pfam" id="PF00324">
    <property type="entry name" value="AA_permease"/>
    <property type="match status" value="1"/>
</dbReference>
<evidence type="ECO:0000256" key="5">
    <source>
        <dbReference type="SAM" id="Phobius"/>
    </source>
</evidence>
<dbReference type="AlphaFoldDB" id="A0A7D5UT36"/>
<reference evidence="7 8" key="1">
    <citation type="submission" date="2020-07" db="EMBL/GenBank/DDBJ databases">
        <title>Telomere length de novo assembly of all 7 chromosomes of the fungus, Metarhizium brunneum, using a novel assembly pipeline.</title>
        <authorList>
            <person name="Saud z."/>
            <person name="Kortsinoglou A."/>
            <person name="Kouvelis V.N."/>
            <person name="Butt T.M."/>
        </authorList>
    </citation>
    <scope>NUCLEOTIDE SEQUENCE [LARGE SCALE GENOMIC DNA]</scope>
    <source>
        <strain evidence="7 8">4556</strain>
    </source>
</reference>
<feature type="domain" description="Amino acid permease/ SLC12A" evidence="6">
    <location>
        <begin position="7"/>
        <end position="105"/>
    </location>
</feature>
<organism evidence="7 8">
    <name type="scientific">Metarhizium brunneum</name>
    <dbReference type="NCBI Taxonomy" id="500148"/>
    <lineage>
        <taxon>Eukaryota</taxon>
        <taxon>Fungi</taxon>
        <taxon>Dikarya</taxon>
        <taxon>Ascomycota</taxon>
        <taxon>Pezizomycotina</taxon>
        <taxon>Sordariomycetes</taxon>
        <taxon>Hypocreomycetidae</taxon>
        <taxon>Hypocreales</taxon>
        <taxon>Clavicipitaceae</taxon>
        <taxon>Metarhizium</taxon>
    </lineage>
</organism>
<name>A0A7D5UT36_9HYPO</name>
<accession>A0A7D5UT36</accession>
<dbReference type="PANTHER" id="PTHR43341">
    <property type="entry name" value="AMINO ACID PERMEASE"/>
    <property type="match status" value="1"/>
</dbReference>
<evidence type="ECO:0000256" key="3">
    <source>
        <dbReference type="ARBA" id="ARBA00022989"/>
    </source>
</evidence>
<dbReference type="KEGG" id="mbrn:26239293"/>
<evidence type="ECO:0000256" key="2">
    <source>
        <dbReference type="ARBA" id="ARBA00022692"/>
    </source>
</evidence>
<dbReference type="Gene3D" id="1.20.1740.10">
    <property type="entry name" value="Amino acid/polyamine transporter I"/>
    <property type="match status" value="1"/>
</dbReference>
<dbReference type="RefSeq" id="XP_014549849.1">
    <property type="nucleotide sequence ID" value="XM_014694363.1"/>
</dbReference>
<protein>
    <submittedName>
        <fullName evidence="7">General amino acid permease AGP2</fullName>
    </submittedName>
</protein>
<dbReference type="EMBL" id="CP058932">
    <property type="protein sequence ID" value="QLI65891.1"/>
    <property type="molecule type" value="Genomic_DNA"/>
</dbReference>
<keyword evidence="3 5" id="KW-1133">Transmembrane helix</keyword>
<dbReference type="OrthoDB" id="3900342at2759"/>
<keyword evidence="4 5" id="KW-0472">Membrane</keyword>
<comment type="subcellular location">
    <subcellularLocation>
        <location evidence="1">Membrane</location>
        <topology evidence="1">Multi-pass membrane protein</topology>
    </subcellularLocation>
</comment>